<dbReference type="AlphaFoldDB" id="A0A917EX80"/>
<keyword evidence="2" id="KW-1185">Reference proteome</keyword>
<proteinExistence type="predicted"/>
<accession>A0A917EX80</accession>
<dbReference type="Proteomes" id="UP000598775">
    <property type="component" value="Unassembled WGS sequence"/>
</dbReference>
<gene>
    <name evidence="1" type="ORF">GCM10011399_18310</name>
</gene>
<comment type="caution">
    <text evidence="1">The sequence shown here is derived from an EMBL/GenBank/DDBJ whole genome shotgun (WGS) entry which is preliminary data.</text>
</comment>
<reference evidence="1 2" key="1">
    <citation type="journal article" date="2014" name="Int. J. Syst. Evol. Microbiol.">
        <title>Complete genome sequence of Corynebacterium casei LMG S-19264T (=DSM 44701T), isolated from a smear-ripened cheese.</title>
        <authorList>
            <consortium name="US DOE Joint Genome Institute (JGI-PGF)"/>
            <person name="Walter F."/>
            <person name="Albersmeier A."/>
            <person name="Kalinowski J."/>
            <person name="Ruckert C."/>
        </authorList>
    </citation>
    <scope>NUCLEOTIDE SEQUENCE [LARGE SCALE GENOMIC DNA]</scope>
    <source>
        <strain evidence="1 2">CGMCC 1.12976</strain>
    </source>
</reference>
<dbReference type="EMBL" id="BMGP01000003">
    <property type="protein sequence ID" value="GGF25162.1"/>
    <property type="molecule type" value="Genomic_DNA"/>
</dbReference>
<protein>
    <submittedName>
        <fullName evidence="1">Uncharacterized protein</fullName>
    </submittedName>
</protein>
<organism evidence="1 2">
    <name type="scientific">Subtercola lobariae</name>
    <dbReference type="NCBI Taxonomy" id="1588641"/>
    <lineage>
        <taxon>Bacteria</taxon>
        <taxon>Bacillati</taxon>
        <taxon>Actinomycetota</taxon>
        <taxon>Actinomycetes</taxon>
        <taxon>Micrococcales</taxon>
        <taxon>Microbacteriaceae</taxon>
        <taxon>Subtercola</taxon>
    </lineage>
</organism>
<sequence length="75" mass="8950">MCTGERMPGRRPRIDNPRDVTHVAELERNRVAQRNLRLRKFVDGQHKRLRRLVSAEQFGVLCANRKRNDEAWRGR</sequence>
<name>A0A917EX80_9MICO</name>
<evidence type="ECO:0000313" key="1">
    <source>
        <dbReference type="EMBL" id="GGF25162.1"/>
    </source>
</evidence>
<evidence type="ECO:0000313" key="2">
    <source>
        <dbReference type="Proteomes" id="UP000598775"/>
    </source>
</evidence>